<proteinExistence type="predicted"/>
<reference evidence="1 2" key="1">
    <citation type="journal article" date="2018" name="Nat. Biotechnol.">
        <title>A standardized bacterial taxonomy based on genome phylogeny substantially revises the tree of life.</title>
        <authorList>
            <person name="Parks D.H."/>
            <person name="Chuvochina M."/>
            <person name="Waite D.W."/>
            <person name="Rinke C."/>
            <person name="Skarshewski A."/>
            <person name="Chaumeil P.A."/>
            <person name="Hugenholtz P."/>
        </authorList>
    </citation>
    <scope>NUCLEOTIDE SEQUENCE [LARGE SCALE GENOMIC DNA]</scope>
    <source>
        <strain evidence="1">UBA9169</strain>
    </source>
</reference>
<evidence type="ECO:0000313" key="2">
    <source>
        <dbReference type="Proteomes" id="UP000264719"/>
    </source>
</evidence>
<dbReference type="AlphaFoldDB" id="A0A348WB16"/>
<accession>A0A348WB16</accession>
<name>A0A348WB16_9RHOB</name>
<sequence length="239" mass="25835">MLDRKCATINSDGRLRVAYAPFDHISLKARLVIVGITPGRTQAVNAIKAARLGLARGCSLPQTLAEAKLTGSFSGPLRANLIAMLDAIGVAGYLGLQSTEEVFSPSSAEVHFTSALRYPVFVDGKNYNGAPNMFRTPLLREMVDTYLAEEARILRHALWLPLGPRPDAALQHLASRGVLDQKQILSGLPHPSGANAERVAVFLGRKAPEEASRQTKPIQLLEAFERLSMQISDLQGGKA</sequence>
<gene>
    <name evidence="1" type="ORF">DCS45_07610</name>
</gene>
<dbReference type="Proteomes" id="UP000264719">
    <property type="component" value="Unassembled WGS sequence"/>
</dbReference>
<organism evidence="1 2">
    <name type="scientific">Roseovarius nubinhibens</name>
    <dbReference type="NCBI Taxonomy" id="314263"/>
    <lineage>
        <taxon>Bacteria</taxon>
        <taxon>Pseudomonadati</taxon>
        <taxon>Pseudomonadota</taxon>
        <taxon>Alphaproteobacteria</taxon>
        <taxon>Rhodobacterales</taxon>
        <taxon>Roseobacteraceae</taxon>
        <taxon>Roseovarius</taxon>
    </lineage>
</organism>
<evidence type="ECO:0000313" key="1">
    <source>
        <dbReference type="EMBL" id="HAR51728.1"/>
    </source>
</evidence>
<evidence type="ECO:0008006" key="3">
    <source>
        <dbReference type="Google" id="ProtNLM"/>
    </source>
</evidence>
<protein>
    <recommendedName>
        <fullName evidence="3">Uracil-DNA glycosylase-like domain-containing protein</fullName>
    </recommendedName>
</protein>
<comment type="caution">
    <text evidence="1">The sequence shown here is derived from an EMBL/GenBank/DDBJ whole genome shotgun (WGS) entry which is preliminary data.</text>
</comment>
<dbReference type="EMBL" id="DMVW01000078">
    <property type="protein sequence ID" value="HAR51728.1"/>
    <property type="molecule type" value="Genomic_DNA"/>
</dbReference>